<evidence type="ECO:0000259" key="3">
    <source>
        <dbReference type="Pfam" id="PF00501"/>
    </source>
</evidence>
<evidence type="ECO:0000313" key="4">
    <source>
        <dbReference type="EMBL" id="GGB50091.1"/>
    </source>
</evidence>
<dbReference type="Gene3D" id="3.40.50.12780">
    <property type="entry name" value="N-terminal domain of ligase-like"/>
    <property type="match status" value="1"/>
</dbReference>
<dbReference type="RefSeq" id="WP_188579993.1">
    <property type="nucleotide sequence ID" value="NZ_BMDZ01000044.1"/>
</dbReference>
<dbReference type="InterPro" id="IPR042099">
    <property type="entry name" value="ANL_N_sf"/>
</dbReference>
<gene>
    <name evidence="4" type="ORF">GCM10011505_33980</name>
</gene>
<proteinExistence type="inferred from homology"/>
<dbReference type="InterPro" id="IPR045851">
    <property type="entry name" value="AMP-bd_C_sf"/>
</dbReference>
<dbReference type="EMBL" id="BMDZ01000044">
    <property type="protein sequence ID" value="GGB50091.1"/>
    <property type="molecule type" value="Genomic_DNA"/>
</dbReference>
<comment type="caution">
    <text evidence="4">The sequence shown here is derived from an EMBL/GenBank/DDBJ whole genome shotgun (WGS) entry which is preliminary data.</text>
</comment>
<keyword evidence="5" id="KW-1185">Reference proteome</keyword>
<dbReference type="InterPro" id="IPR020845">
    <property type="entry name" value="AMP-binding_CS"/>
</dbReference>
<dbReference type="PANTHER" id="PTHR22754">
    <property type="entry name" value="DISCO-INTERACTING PROTEIN 2 DIP2 -RELATED"/>
    <property type="match status" value="1"/>
</dbReference>
<organism evidence="4 5">
    <name type="scientific">Tistrella bauzanensis</name>
    <dbReference type="NCBI Taxonomy" id="657419"/>
    <lineage>
        <taxon>Bacteria</taxon>
        <taxon>Pseudomonadati</taxon>
        <taxon>Pseudomonadota</taxon>
        <taxon>Alphaproteobacteria</taxon>
        <taxon>Geminicoccales</taxon>
        <taxon>Geminicoccaceae</taxon>
        <taxon>Tistrella</taxon>
    </lineage>
</organism>
<dbReference type="Gene3D" id="3.30.300.30">
    <property type="match status" value="1"/>
</dbReference>
<dbReference type="PANTHER" id="PTHR22754:SF32">
    <property type="entry name" value="DISCO-INTERACTING PROTEIN 2"/>
    <property type="match status" value="1"/>
</dbReference>
<dbReference type="CDD" id="cd05931">
    <property type="entry name" value="FAAL"/>
    <property type="match status" value="1"/>
</dbReference>
<evidence type="ECO:0000256" key="1">
    <source>
        <dbReference type="ARBA" id="ARBA00006432"/>
    </source>
</evidence>
<keyword evidence="2" id="KW-0436">Ligase</keyword>
<dbReference type="Pfam" id="PF00501">
    <property type="entry name" value="AMP-binding"/>
    <property type="match status" value="1"/>
</dbReference>
<sequence length="640" mass="68312">MNARSHADGFVETQAPTLAHRLDELARGRGVHGGHDGLAYVFLGDGEHEDSRLTYAQLATRARAIGRHLLDMARPGDRALLMHPPGMSFIEAFFGCLMSGIVAVPAYPPRRNQSLDRLGAIVGGCAPRLILVAEEQRGQLEPRFANAGDEGVAAIACAQVTATDTIANMAATGTLPTGTHPTGTSLADTPPPAVRPNDLAFLQFTSGSTGDPKGVMLHHGALMANQRLIRHGMGHGANTVFAGWLPLYHDMGLVGNLLQPLYLGIPSVLMAPAAFLQKPMRWLRAISDWRATTAGSPDFGYDLCVRRFRADACAGLDLSSWTVAYNSAEPVRADTLARFARTFAPYGFRAEAFYPCYGMAETTLMITGGRQGVAPPVLTVDGVALDRGLLMPPPPADTPAATLTPPRRLVGCGQAGLGLDIAIADPETGQRLGDGRVGEIRVAGSSLARGYWQRLDQTAQVFGQPLTGASDTGRAWLKTGDLGAIMDGELYVTGRIKDLIIIRGRNHYPQDVEAAITNACPDLAAGAAAAVSVETGGAESVVAMVEVERERMRRFDGPMLYGDAMEAVATALELRLDRLVVLRPNTILKTSSGRVRRREMRRRLLDGTLDVLWDSAPPRPVVPADARTEVMADIIAEGLG</sequence>
<dbReference type="SUPFAM" id="SSF56801">
    <property type="entry name" value="Acetyl-CoA synthetase-like"/>
    <property type="match status" value="1"/>
</dbReference>
<protein>
    <submittedName>
        <fullName evidence="4">Acyl-CoA synthetase</fullName>
    </submittedName>
</protein>
<comment type="similarity">
    <text evidence="1">Belongs to the ATP-dependent AMP-binding enzyme family.</text>
</comment>
<dbReference type="Proteomes" id="UP000603352">
    <property type="component" value="Unassembled WGS sequence"/>
</dbReference>
<name>A0ABQ1IQL2_9PROT</name>
<evidence type="ECO:0000313" key="5">
    <source>
        <dbReference type="Proteomes" id="UP000603352"/>
    </source>
</evidence>
<dbReference type="InterPro" id="IPR040097">
    <property type="entry name" value="FAAL/FAAC"/>
</dbReference>
<accession>A0ABQ1IQL2</accession>
<reference evidence="5" key="1">
    <citation type="journal article" date="2019" name="Int. J. Syst. Evol. Microbiol.">
        <title>The Global Catalogue of Microorganisms (GCM) 10K type strain sequencing project: providing services to taxonomists for standard genome sequencing and annotation.</title>
        <authorList>
            <consortium name="The Broad Institute Genomics Platform"/>
            <consortium name="The Broad Institute Genome Sequencing Center for Infectious Disease"/>
            <person name="Wu L."/>
            <person name="Ma J."/>
        </authorList>
    </citation>
    <scope>NUCLEOTIDE SEQUENCE [LARGE SCALE GENOMIC DNA]</scope>
    <source>
        <strain evidence="5">CGMCC 1.10188</strain>
    </source>
</reference>
<dbReference type="InterPro" id="IPR000873">
    <property type="entry name" value="AMP-dep_synth/lig_dom"/>
</dbReference>
<feature type="domain" description="AMP-dependent synthetase/ligase" evidence="3">
    <location>
        <begin position="39"/>
        <end position="452"/>
    </location>
</feature>
<dbReference type="PROSITE" id="PS00455">
    <property type="entry name" value="AMP_BINDING"/>
    <property type="match status" value="1"/>
</dbReference>
<evidence type="ECO:0000256" key="2">
    <source>
        <dbReference type="ARBA" id="ARBA00022598"/>
    </source>
</evidence>